<dbReference type="EMBL" id="FMZA01000001">
    <property type="protein sequence ID" value="SDB97429.1"/>
    <property type="molecule type" value="Genomic_DNA"/>
</dbReference>
<evidence type="ECO:0000313" key="5">
    <source>
        <dbReference type="EMBL" id="SDB97429.1"/>
    </source>
</evidence>
<dbReference type="PROSITE" id="PS50932">
    <property type="entry name" value="HTH_LACI_2"/>
    <property type="match status" value="1"/>
</dbReference>
<evidence type="ECO:0000313" key="6">
    <source>
        <dbReference type="Proteomes" id="UP000199387"/>
    </source>
</evidence>
<gene>
    <name evidence="5" type="ORF">SAMN04488112_101230</name>
</gene>
<dbReference type="Pfam" id="PF13377">
    <property type="entry name" value="Peripla_BP_3"/>
    <property type="match status" value="1"/>
</dbReference>
<dbReference type="InterPro" id="IPR010982">
    <property type="entry name" value="Lambda_DNA-bd_dom_sf"/>
</dbReference>
<dbReference type="PRINTS" id="PR00036">
    <property type="entry name" value="HTHLACI"/>
</dbReference>
<dbReference type="InterPro" id="IPR046335">
    <property type="entry name" value="LacI/GalR-like_sensor"/>
</dbReference>
<evidence type="ECO:0000256" key="1">
    <source>
        <dbReference type="ARBA" id="ARBA00023015"/>
    </source>
</evidence>
<evidence type="ECO:0000256" key="3">
    <source>
        <dbReference type="ARBA" id="ARBA00023163"/>
    </source>
</evidence>
<dbReference type="InterPro" id="IPR000843">
    <property type="entry name" value="HTH_LacI"/>
</dbReference>
<dbReference type="Gene3D" id="3.40.50.2300">
    <property type="match status" value="2"/>
</dbReference>
<dbReference type="CDD" id="cd01542">
    <property type="entry name" value="PBP1_TreR-like"/>
    <property type="match status" value="1"/>
</dbReference>
<dbReference type="SUPFAM" id="SSF47413">
    <property type="entry name" value="lambda repressor-like DNA-binding domains"/>
    <property type="match status" value="1"/>
</dbReference>
<dbReference type="SUPFAM" id="SSF53822">
    <property type="entry name" value="Periplasmic binding protein-like I"/>
    <property type="match status" value="1"/>
</dbReference>
<dbReference type="Gene3D" id="1.10.260.40">
    <property type="entry name" value="lambda repressor-like DNA-binding domains"/>
    <property type="match status" value="1"/>
</dbReference>
<dbReference type="GO" id="GO:0003700">
    <property type="term" value="F:DNA-binding transcription factor activity"/>
    <property type="evidence" value="ECO:0007669"/>
    <property type="project" value="TreeGrafter"/>
</dbReference>
<name>A0A1G6HT20_9BACL</name>
<accession>A0A1G6HT20</accession>
<sequence length="331" mass="37293">MTTIKEIAKLANVSSSTVSRVLNDGYVSDEVRRRVLKIIEETGYVPSEHAKSLRTKRTNVIGVVLPRLNTEASIRTVNALNDELAKEGYQIILANTNLKQEKEIENINLLKSRQVDGMILFATNRNRRLTDEIRQLNIPLIAIGQEIPDVSIVVNDDYGAAREMTDRLIAQGHERIGFIGVTEEDHAVGYLRKQGYLDSLKAHRLEIKEEWTAEAHFDFDSGYQAMKSIREQSVHLPTAVFAATDTIAVGAMQYLKEQHFSIPEDIALVGTGNSNIGQYLDPALTTIDFQNADTGREAARLLLHHIQHPGSKPVRKVMRYRLIERDSVLWL</sequence>
<dbReference type="Pfam" id="PF00356">
    <property type="entry name" value="LacI"/>
    <property type="match status" value="1"/>
</dbReference>
<feature type="domain" description="HTH lacI-type" evidence="4">
    <location>
        <begin position="2"/>
        <end position="55"/>
    </location>
</feature>
<protein>
    <submittedName>
        <fullName evidence="5">Transcriptional regulator, LacI family</fullName>
    </submittedName>
</protein>
<dbReference type="Proteomes" id="UP000199387">
    <property type="component" value="Unassembled WGS sequence"/>
</dbReference>
<dbReference type="PROSITE" id="PS00356">
    <property type="entry name" value="HTH_LACI_1"/>
    <property type="match status" value="1"/>
</dbReference>
<dbReference type="RefSeq" id="WP_091565668.1">
    <property type="nucleotide sequence ID" value="NZ_FMZA01000001.1"/>
</dbReference>
<dbReference type="OrthoDB" id="3180992at2"/>
<keyword evidence="6" id="KW-1185">Reference proteome</keyword>
<dbReference type="SMART" id="SM00354">
    <property type="entry name" value="HTH_LACI"/>
    <property type="match status" value="1"/>
</dbReference>
<dbReference type="STRING" id="1236220.SAMN04488112_101230"/>
<dbReference type="PANTHER" id="PTHR30146">
    <property type="entry name" value="LACI-RELATED TRANSCRIPTIONAL REPRESSOR"/>
    <property type="match status" value="1"/>
</dbReference>
<keyword evidence="2" id="KW-0238">DNA-binding</keyword>
<organism evidence="5 6">
    <name type="scientific">Melghirimyces thermohalophilus</name>
    <dbReference type="NCBI Taxonomy" id="1236220"/>
    <lineage>
        <taxon>Bacteria</taxon>
        <taxon>Bacillati</taxon>
        <taxon>Bacillota</taxon>
        <taxon>Bacilli</taxon>
        <taxon>Bacillales</taxon>
        <taxon>Thermoactinomycetaceae</taxon>
        <taxon>Melghirimyces</taxon>
    </lineage>
</organism>
<dbReference type="GO" id="GO:0000976">
    <property type="term" value="F:transcription cis-regulatory region binding"/>
    <property type="evidence" value="ECO:0007669"/>
    <property type="project" value="TreeGrafter"/>
</dbReference>
<dbReference type="AlphaFoldDB" id="A0A1G6HT20"/>
<keyword evidence="1" id="KW-0805">Transcription regulation</keyword>
<evidence type="ECO:0000259" key="4">
    <source>
        <dbReference type="PROSITE" id="PS50932"/>
    </source>
</evidence>
<dbReference type="PANTHER" id="PTHR30146:SF146">
    <property type="entry name" value="HTH-TYPE TRANSCRIPTIONAL REGULATOR TRER"/>
    <property type="match status" value="1"/>
</dbReference>
<keyword evidence="3" id="KW-0804">Transcription</keyword>
<proteinExistence type="predicted"/>
<reference evidence="5 6" key="1">
    <citation type="submission" date="2016-10" db="EMBL/GenBank/DDBJ databases">
        <authorList>
            <person name="de Groot N.N."/>
        </authorList>
    </citation>
    <scope>NUCLEOTIDE SEQUENCE [LARGE SCALE GENOMIC DNA]</scope>
    <source>
        <strain evidence="5 6">DSM 45514</strain>
    </source>
</reference>
<evidence type="ECO:0000256" key="2">
    <source>
        <dbReference type="ARBA" id="ARBA00023125"/>
    </source>
</evidence>
<dbReference type="CDD" id="cd01392">
    <property type="entry name" value="HTH_LacI"/>
    <property type="match status" value="1"/>
</dbReference>
<dbReference type="InterPro" id="IPR028082">
    <property type="entry name" value="Peripla_BP_I"/>
</dbReference>